<comment type="caution">
    <text evidence="4">The sequence shown here is derived from an EMBL/GenBank/DDBJ whole genome shotgun (WGS) entry which is preliminary data.</text>
</comment>
<dbReference type="SUPFAM" id="SSF51735">
    <property type="entry name" value="NAD(P)-binding Rossmann-fold domains"/>
    <property type="match status" value="1"/>
</dbReference>
<organism evidence="4 5">
    <name type="scientific">Paenibacillus agaridevorans</name>
    <dbReference type="NCBI Taxonomy" id="171404"/>
    <lineage>
        <taxon>Bacteria</taxon>
        <taxon>Bacillati</taxon>
        <taxon>Bacillota</taxon>
        <taxon>Bacilli</taxon>
        <taxon>Bacillales</taxon>
        <taxon>Paenibacillaceae</taxon>
        <taxon>Paenibacillus</taxon>
    </lineage>
</organism>
<feature type="domain" description="Alcohol dehydrogenase-like N-terminal" evidence="3">
    <location>
        <begin position="6"/>
        <end position="113"/>
    </location>
</feature>
<evidence type="ECO:0000313" key="5">
    <source>
        <dbReference type="Proteomes" id="UP000245202"/>
    </source>
</evidence>
<protein>
    <submittedName>
        <fullName evidence="4">Galactitol-1-phosphate 5-dehydrogenase</fullName>
    </submittedName>
</protein>
<dbReference type="Gene3D" id="3.40.50.720">
    <property type="entry name" value="NAD(P)-binding Rossmann-like Domain"/>
    <property type="match status" value="1"/>
</dbReference>
<evidence type="ECO:0000256" key="1">
    <source>
        <dbReference type="ARBA" id="ARBA00023002"/>
    </source>
</evidence>
<dbReference type="Proteomes" id="UP000245202">
    <property type="component" value="Unassembled WGS sequence"/>
</dbReference>
<dbReference type="PANTHER" id="PTHR43401">
    <property type="entry name" value="L-THREONINE 3-DEHYDROGENASE"/>
    <property type="match status" value="1"/>
</dbReference>
<evidence type="ECO:0000259" key="3">
    <source>
        <dbReference type="Pfam" id="PF08240"/>
    </source>
</evidence>
<dbReference type="Pfam" id="PF00107">
    <property type="entry name" value="ADH_zinc_N"/>
    <property type="match status" value="1"/>
</dbReference>
<evidence type="ECO:0000259" key="2">
    <source>
        <dbReference type="Pfam" id="PF00107"/>
    </source>
</evidence>
<proteinExistence type="predicted"/>
<keyword evidence="1" id="KW-0560">Oxidoreductase</keyword>
<dbReference type="InterPro" id="IPR011032">
    <property type="entry name" value="GroES-like_sf"/>
</dbReference>
<reference evidence="4 5" key="1">
    <citation type="submission" date="2017-08" db="EMBL/GenBank/DDBJ databases">
        <title>Substantial Increase in Enzyme Production by Combined Drug-Resistance Mutations in Paenibacillus agaridevorans.</title>
        <authorList>
            <person name="Tanaka Y."/>
            <person name="Funane K."/>
            <person name="Hosaka T."/>
            <person name="Shiwa Y."/>
            <person name="Fujita N."/>
            <person name="Miyazaki T."/>
            <person name="Yoshikawa H."/>
            <person name="Murakami K."/>
            <person name="Kasahara K."/>
            <person name="Inaoka T."/>
            <person name="Hiraga Y."/>
            <person name="Ochi K."/>
        </authorList>
    </citation>
    <scope>NUCLEOTIDE SEQUENCE [LARGE SCALE GENOMIC DNA]</scope>
    <source>
        <strain evidence="4 5">T-3040</strain>
    </source>
</reference>
<gene>
    <name evidence="4" type="ORF">PAT3040_00093</name>
</gene>
<evidence type="ECO:0000313" key="4">
    <source>
        <dbReference type="EMBL" id="GBG05609.1"/>
    </source>
</evidence>
<dbReference type="InterPro" id="IPR013154">
    <property type="entry name" value="ADH-like_N"/>
</dbReference>
<keyword evidence="5" id="KW-1185">Reference proteome</keyword>
<dbReference type="Gene3D" id="3.90.180.10">
    <property type="entry name" value="Medium-chain alcohol dehydrogenases, catalytic domain"/>
    <property type="match status" value="1"/>
</dbReference>
<dbReference type="PANTHER" id="PTHR43401:SF2">
    <property type="entry name" value="L-THREONINE 3-DEHYDROGENASE"/>
    <property type="match status" value="1"/>
</dbReference>
<dbReference type="InterPro" id="IPR050129">
    <property type="entry name" value="Zn_alcohol_dh"/>
</dbReference>
<dbReference type="SUPFAM" id="SSF50129">
    <property type="entry name" value="GroES-like"/>
    <property type="match status" value="1"/>
</dbReference>
<name>A0A2R5EJ12_9BACL</name>
<dbReference type="EMBL" id="BDQX01000011">
    <property type="protein sequence ID" value="GBG05609.1"/>
    <property type="molecule type" value="Genomic_DNA"/>
</dbReference>
<dbReference type="GO" id="GO:0016491">
    <property type="term" value="F:oxidoreductase activity"/>
    <property type="evidence" value="ECO:0007669"/>
    <property type="project" value="UniProtKB-KW"/>
</dbReference>
<dbReference type="RefSeq" id="WP_108991083.1">
    <property type="nucleotide sequence ID" value="NZ_BDQX01000011.1"/>
</dbReference>
<dbReference type="Pfam" id="PF08240">
    <property type="entry name" value="ADH_N"/>
    <property type="match status" value="1"/>
</dbReference>
<dbReference type="InterPro" id="IPR013149">
    <property type="entry name" value="ADH-like_C"/>
</dbReference>
<accession>A0A2R5EJ12</accession>
<dbReference type="InterPro" id="IPR036291">
    <property type="entry name" value="NAD(P)-bd_dom_sf"/>
</dbReference>
<feature type="domain" description="Alcohol dehydrogenase-like C-terminal" evidence="2">
    <location>
        <begin position="153"/>
        <end position="279"/>
    </location>
</feature>
<dbReference type="AlphaFoldDB" id="A0A2R5EJ12"/>
<sequence length="318" mass="33988">MPELQHGEILLQVSSVGICGSELEGYLGKSSVRHPPLIMGHEFSGIVTTSRGTDIAFKEGDFVVVNPMLSCQRCHYCLSGQANVCRKRTFIGIDRPGAFAEYVAVPAHQAILVDKKVDAAVASLAEPGAVCLHALNLFAESPFVPLFIIGAGAIGILTLQIAKAMGFGPIYITDSNRNRLDYALAIGATGAFTPDELKKEALLIQMKTGFPIVADCVGITETRKLAIDASEPGGTVLFIGLGHNDSLLPINQAIRNQLKLLTSYSYSAKDFKQSLQLLVDGMIRTDGWSTAAPLSEGARIFADLAGQKITKSKVFLIP</sequence>